<dbReference type="SUPFAM" id="SSF52467">
    <property type="entry name" value="DHS-like NAD/FAD-binding domain"/>
    <property type="match status" value="1"/>
</dbReference>
<reference evidence="1" key="1">
    <citation type="submission" date="2019-02" db="EMBL/GenBank/DDBJ databases">
        <authorList>
            <person name="Gruber-Vodicka R. H."/>
            <person name="Seah K. B. B."/>
        </authorList>
    </citation>
    <scope>NUCLEOTIDE SEQUENCE</scope>
    <source>
        <strain evidence="1">BECK_BZ163</strain>
        <strain evidence="3">BECK_BZ164</strain>
        <strain evidence="2">BECK_BZ165</strain>
    </source>
</reference>
<dbReference type="InterPro" id="IPR029035">
    <property type="entry name" value="DHS-like_NAD/FAD-binding_dom"/>
</dbReference>
<evidence type="ECO:0000313" key="3">
    <source>
        <dbReference type="EMBL" id="VFK10686.1"/>
    </source>
</evidence>
<sequence>MTVDVPYELKESIKNGKLVIFTGAGISMKEGLPSWKDIVLKVLSEKKGYIEKASSYASALKDGILSPLEVLDKIEGEKKHIFDVFEGALSKKSGHSEFIRNLSRLTSRFITTNFDSLIEDNIPRLRKITKDSPHNLNKIDAEDSYVIKIHGDIQAVDNCVIFSSQYKSLYSDDSLAVFQIKKIFSQHTVLFLGFSFSDPYVRELFDYISGLQEGLGPKHHIITTEKLDLAFLKNIVIQDYSQLDECIELLVNSSVEKSSELGSKFCARPANIIKEDGSDIPPSIDEWVGREEEITTLGHPFKVYFITGIGGQGKSVLAAYYLERMKESSHYKILDWRDFKEEDHKFQNKIISLIMVAKGESDTESEYVGLDDEALINIFFRSLGDTPAIFVLDNIDSYIDLEKFVPLHGIGLLYRQAIERNHKSKFIFTCRPFVKIAEPNFFQFSLGGFEEKDVVSYFRISNVNIKNKDIPEYASKAFALTQGHPLWISLIAAQGKRGRRELDDFLNSISKGDISNDSLSSIMSEKILGKIWSSLNEKQRIVLRSLAESVQSLTTDNYYEIVSSELNYNQFTKALGVVKNLGLTVWKAGGEYVELHPLVKEFIKTKYPRSERAKFIHLFIDYYGKVVLVLKERLSSKLSFKDFCNWTNKIELHSNAKEHQEALLAMREIHSAIKAAGYIEEYLRIANILEFGQTASRRRHRCSGFLSFNIN</sequence>
<dbReference type="EMBL" id="CAADFL010000151">
    <property type="protein sequence ID" value="VFK10686.1"/>
    <property type="molecule type" value="Genomic_DNA"/>
</dbReference>
<organism evidence="1">
    <name type="scientific">Candidatus Kentrum sp. FM</name>
    <dbReference type="NCBI Taxonomy" id="2126340"/>
    <lineage>
        <taxon>Bacteria</taxon>
        <taxon>Pseudomonadati</taxon>
        <taxon>Pseudomonadota</taxon>
        <taxon>Gammaproteobacteria</taxon>
        <taxon>Candidatus Kentrum</taxon>
    </lineage>
</organism>
<protein>
    <submittedName>
        <fullName evidence="1">NB-ARC domain-containing protein</fullName>
    </submittedName>
</protein>
<dbReference type="Gene3D" id="3.40.50.300">
    <property type="entry name" value="P-loop containing nucleotide triphosphate hydrolases"/>
    <property type="match status" value="1"/>
</dbReference>
<proteinExistence type="predicted"/>
<dbReference type="Pfam" id="PF13289">
    <property type="entry name" value="SIR2_2"/>
    <property type="match status" value="1"/>
</dbReference>
<dbReference type="InterPro" id="IPR027417">
    <property type="entry name" value="P-loop_NTPase"/>
</dbReference>
<dbReference type="EMBL" id="CAADFA010000166">
    <property type="protein sequence ID" value="VFJ55891.1"/>
    <property type="molecule type" value="Genomic_DNA"/>
</dbReference>
<accession>A0A450S6R9</accession>
<dbReference type="EMBL" id="CAADEZ010000048">
    <property type="protein sequence ID" value="VFJ47553.1"/>
    <property type="molecule type" value="Genomic_DNA"/>
</dbReference>
<gene>
    <name evidence="1" type="ORF">BECKFM1743A_GA0114220_100482</name>
    <name evidence="3" type="ORF">BECKFM1743B_GA0114221_101511</name>
    <name evidence="2" type="ORF">BECKFM1743C_GA0114222_101661</name>
</gene>
<evidence type="ECO:0000313" key="2">
    <source>
        <dbReference type="EMBL" id="VFJ55891.1"/>
    </source>
</evidence>
<dbReference type="AlphaFoldDB" id="A0A450S6R9"/>
<dbReference type="Gene3D" id="3.40.50.1220">
    <property type="entry name" value="TPP-binding domain"/>
    <property type="match status" value="1"/>
</dbReference>
<evidence type="ECO:0000313" key="1">
    <source>
        <dbReference type="EMBL" id="VFJ47553.1"/>
    </source>
</evidence>
<dbReference type="SUPFAM" id="SSF52540">
    <property type="entry name" value="P-loop containing nucleoside triphosphate hydrolases"/>
    <property type="match status" value="1"/>
</dbReference>
<name>A0A450S6R9_9GAMM</name>